<reference evidence="3" key="1">
    <citation type="submission" date="2021-02" db="EMBL/GenBank/DDBJ databases">
        <authorList>
            <person name="Nowell W R."/>
        </authorList>
    </citation>
    <scope>NUCLEOTIDE SEQUENCE</scope>
</reference>
<protein>
    <submittedName>
        <fullName evidence="3">Uncharacterized protein</fullName>
    </submittedName>
</protein>
<evidence type="ECO:0000313" key="3">
    <source>
        <dbReference type="EMBL" id="CAF3948706.1"/>
    </source>
</evidence>
<comment type="caution">
    <text evidence="3">The sequence shown here is derived from an EMBL/GenBank/DDBJ whole genome shotgun (WGS) entry which is preliminary data.</text>
</comment>
<feature type="region of interest" description="Disordered" evidence="1">
    <location>
        <begin position="108"/>
        <end position="130"/>
    </location>
</feature>
<evidence type="ECO:0000256" key="1">
    <source>
        <dbReference type="SAM" id="MobiDB-lite"/>
    </source>
</evidence>
<dbReference type="AlphaFoldDB" id="A0A819KGH8"/>
<evidence type="ECO:0000313" key="4">
    <source>
        <dbReference type="Proteomes" id="UP000663836"/>
    </source>
</evidence>
<gene>
    <name evidence="2" type="ORF">FNK824_LOCUS22346</name>
    <name evidence="3" type="ORF">JBS370_LOCUS23407</name>
</gene>
<proteinExistence type="predicted"/>
<dbReference type="Proteomes" id="UP000663874">
    <property type="component" value="Unassembled WGS sequence"/>
</dbReference>
<organism evidence="3 4">
    <name type="scientific">Rotaria sordida</name>
    <dbReference type="NCBI Taxonomy" id="392033"/>
    <lineage>
        <taxon>Eukaryota</taxon>
        <taxon>Metazoa</taxon>
        <taxon>Spiralia</taxon>
        <taxon>Gnathifera</taxon>
        <taxon>Rotifera</taxon>
        <taxon>Eurotatoria</taxon>
        <taxon>Bdelloidea</taxon>
        <taxon>Philodinida</taxon>
        <taxon>Philodinidae</taxon>
        <taxon>Rotaria</taxon>
    </lineage>
</organism>
<dbReference type="EMBL" id="CAJOBD010003444">
    <property type="protein sequence ID" value="CAF3948706.1"/>
    <property type="molecule type" value="Genomic_DNA"/>
</dbReference>
<accession>A0A819KGH8</accession>
<dbReference type="EMBL" id="CAJOBE010004505">
    <property type="protein sequence ID" value="CAF3934916.1"/>
    <property type="molecule type" value="Genomic_DNA"/>
</dbReference>
<sequence length="151" mass="17635">MRDLSFSKSKLWGMALAPIWWHCDFSRYSRRYYILLNANQWPQIGLTMDDDDIVKVYKILKNKMDMNPLPKQSLPNSSFVYSRIPQNKFRFSNNNPLRYNQQVTSNTNNKTNAINSLQSSTNTDPLQESPMSIVSNRCNEFGHEPSAYPNF</sequence>
<dbReference type="Proteomes" id="UP000663836">
    <property type="component" value="Unassembled WGS sequence"/>
</dbReference>
<name>A0A819KGH8_9BILA</name>
<evidence type="ECO:0000313" key="2">
    <source>
        <dbReference type="EMBL" id="CAF3934916.1"/>
    </source>
</evidence>